<reference evidence="4" key="1">
    <citation type="submission" date="2025-08" db="UniProtKB">
        <authorList>
            <consortium name="RefSeq"/>
        </authorList>
    </citation>
    <scope>IDENTIFICATION</scope>
</reference>
<keyword evidence="2" id="KW-0732">Signal</keyword>
<feature type="compositionally biased region" description="Low complexity" evidence="1">
    <location>
        <begin position="152"/>
        <end position="167"/>
    </location>
</feature>
<gene>
    <name evidence="4" type="primary">LOC108010447</name>
</gene>
<evidence type="ECO:0000256" key="1">
    <source>
        <dbReference type="SAM" id="MobiDB-lite"/>
    </source>
</evidence>
<feature type="chain" id="PRO_5046177050" evidence="2">
    <location>
        <begin position="19"/>
        <end position="191"/>
    </location>
</feature>
<dbReference type="Proteomes" id="UP001652628">
    <property type="component" value="Chromosome 2L"/>
</dbReference>
<protein>
    <submittedName>
        <fullName evidence="4">Uncharacterized protein</fullName>
    </submittedName>
</protein>
<keyword evidence="3" id="KW-1185">Reference proteome</keyword>
<sequence length="191" mass="20409">MKVLQIFIVYLAVSLARSSHNELYEGSGGGSYEEGVFHGSSGRPNHLGGWPRPVHWNRPGSWQHAGSWQGPGGWNNPGPWRSPGDWNHPGPWQNPRGWSHNNPGPWRNPGHWNHPDRLPPGYSGGQNPGAGYPAGHHPFGGSLGIGKPDTVSESPSNGNSGGENSDSAGRGQTTGNIGSKYEIIDLKASSF</sequence>
<dbReference type="RefSeq" id="XP_016930800.2">
    <property type="nucleotide sequence ID" value="XM_017075311.4"/>
</dbReference>
<organism evidence="3 4">
    <name type="scientific">Drosophila suzukii</name>
    <name type="common">Spotted-wing drosophila fruit fly</name>
    <dbReference type="NCBI Taxonomy" id="28584"/>
    <lineage>
        <taxon>Eukaryota</taxon>
        <taxon>Metazoa</taxon>
        <taxon>Ecdysozoa</taxon>
        <taxon>Arthropoda</taxon>
        <taxon>Hexapoda</taxon>
        <taxon>Insecta</taxon>
        <taxon>Pterygota</taxon>
        <taxon>Neoptera</taxon>
        <taxon>Endopterygota</taxon>
        <taxon>Diptera</taxon>
        <taxon>Brachycera</taxon>
        <taxon>Muscomorpha</taxon>
        <taxon>Ephydroidea</taxon>
        <taxon>Drosophilidae</taxon>
        <taxon>Drosophila</taxon>
        <taxon>Sophophora</taxon>
    </lineage>
</organism>
<proteinExistence type="predicted"/>
<feature type="signal peptide" evidence="2">
    <location>
        <begin position="1"/>
        <end position="18"/>
    </location>
</feature>
<evidence type="ECO:0000256" key="2">
    <source>
        <dbReference type="SAM" id="SignalP"/>
    </source>
</evidence>
<dbReference type="GeneID" id="108010447"/>
<evidence type="ECO:0000313" key="4">
    <source>
        <dbReference type="RefSeq" id="XP_016930800.2"/>
    </source>
</evidence>
<feature type="region of interest" description="Disordered" evidence="1">
    <location>
        <begin position="48"/>
        <end position="191"/>
    </location>
</feature>
<accession>A0AB39Z9S5</accession>
<dbReference type="AlphaFoldDB" id="A0AB39Z9S5"/>
<name>A0AB39Z9S5_DROSZ</name>
<evidence type="ECO:0000313" key="3">
    <source>
        <dbReference type="Proteomes" id="UP001652628"/>
    </source>
</evidence>